<organism evidence="2 3">
    <name type="scientific">Vibrio mediterranei</name>
    <dbReference type="NCBI Taxonomy" id="689"/>
    <lineage>
        <taxon>Bacteria</taxon>
        <taxon>Pseudomonadati</taxon>
        <taxon>Pseudomonadota</taxon>
        <taxon>Gammaproteobacteria</taxon>
        <taxon>Vibrionales</taxon>
        <taxon>Vibrionaceae</taxon>
        <taxon>Vibrio</taxon>
    </lineage>
</organism>
<feature type="transmembrane region" description="Helical" evidence="1">
    <location>
        <begin position="86"/>
        <end position="107"/>
    </location>
</feature>
<evidence type="ECO:0000313" key="3">
    <source>
        <dbReference type="Proteomes" id="UP000197092"/>
    </source>
</evidence>
<evidence type="ECO:0000256" key="1">
    <source>
        <dbReference type="SAM" id="Phobius"/>
    </source>
</evidence>
<dbReference type="EMBL" id="CP018308">
    <property type="protein sequence ID" value="ASI90690.1"/>
    <property type="molecule type" value="Genomic_DNA"/>
</dbReference>
<evidence type="ECO:0000313" key="2">
    <source>
        <dbReference type="EMBL" id="ASI90690.1"/>
    </source>
</evidence>
<keyword evidence="1" id="KW-0812">Transmembrane</keyword>
<proteinExistence type="predicted"/>
<name>A0AAN1KNR1_9VIBR</name>
<reference evidence="3" key="1">
    <citation type="submission" date="2016-12" db="EMBL/GenBank/DDBJ databases">
        <title>Comparative genomic analysis reveals the diversity, evolution, and environmental adaptation strategies of the genus Vibrio.</title>
        <authorList>
            <person name="Lin H."/>
            <person name="Wang X."/>
            <person name="Zhang X.-H."/>
        </authorList>
    </citation>
    <scope>NUCLEOTIDE SEQUENCE [LARGE SCALE GENOMIC DNA]</scope>
    <source>
        <strain evidence="3">QT6D1</strain>
    </source>
</reference>
<dbReference type="KEGG" id="vsh:BSZ05_13350"/>
<dbReference type="Proteomes" id="UP000197092">
    <property type="component" value="Chromosome 1"/>
</dbReference>
<protein>
    <submittedName>
        <fullName evidence="2">Uncharacterized protein</fullName>
    </submittedName>
</protein>
<sequence>MYISVAINAVLLVFSQKRYFLVSSGITRWIKKRSLSSYFYFLPALSQRQRITCSTLVDMARIVKFLDHPLTKTLLKVCTTDGVERLAIAMMWLCFLLLIAPAFLALMELLT</sequence>
<keyword evidence="1" id="KW-1133">Transmembrane helix</keyword>
<keyword evidence="1" id="KW-0472">Membrane</keyword>
<accession>A0AAN1KNR1</accession>
<gene>
    <name evidence="2" type="ORF">BSZ05_13350</name>
</gene>
<dbReference type="AlphaFoldDB" id="A0AAN1KNR1"/>